<dbReference type="InterPro" id="IPR043128">
    <property type="entry name" value="Rev_trsase/Diguanyl_cyclase"/>
</dbReference>
<dbReference type="Pfam" id="PF10069">
    <property type="entry name" value="DICT"/>
    <property type="match status" value="1"/>
</dbReference>
<dbReference type="AlphaFoldDB" id="A0A6J4PAV3"/>
<organism evidence="2">
    <name type="scientific">uncultured Pseudonocardia sp</name>
    <dbReference type="NCBI Taxonomy" id="211455"/>
    <lineage>
        <taxon>Bacteria</taxon>
        <taxon>Bacillati</taxon>
        <taxon>Actinomycetota</taxon>
        <taxon>Actinomycetes</taxon>
        <taxon>Pseudonocardiales</taxon>
        <taxon>Pseudonocardiaceae</taxon>
        <taxon>Pseudonocardia</taxon>
        <taxon>environmental samples</taxon>
    </lineage>
</organism>
<dbReference type="InterPro" id="IPR019278">
    <property type="entry name" value="DICT_dom"/>
</dbReference>
<dbReference type="EMBL" id="CADCUS010000296">
    <property type="protein sequence ID" value="CAA9411064.1"/>
    <property type="molecule type" value="Genomic_DNA"/>
</dbReference>
<dbReference type="SUPFAM" id="SSF55073">
    <property type="entry name" value="Nucleotide cyclase"/>
    <property type="match status" value="1"/>
</dbReference>
<dbReference type="InterPro" id="IPR029787">
    <property type="entry name" value="Nucleotide_cyclase"/>
</dbReference>
<dbReference type="InterPro" id="IPR000160">
    <property type="entry name" value="GGDEF_dom"/>
</dbReference>
<dbReference type="Pfam" id="PF00990">
    <property type="entry name" value="GGDEF"/>
    <property type="match status" value="1"/>
</dbReference>
<reference evidence="2" key="1">
    <citation type="submission" date="2020-02" db="EMBL/GenBank/DDBJ databases">
        <authorList>
            <person name="Meier V. D."/>
        </authorList>
    </citation>
    <scope>NUCLEOTIDE SEQUENCE</scope>
    <source>
        <strain evidence="2">AVDCRST_MAG66</strain>
    </source>
</reference>
<dbReference type="SMART" id="SM00267">
    <property type="entry name" value="GGDEF"/>
    <property type="match status" value="1"/>
</dbReference>
<dbReference type="Gene3D" id="3.30.70.270">
    <property type="match status" value="1"/>
</dbReference>
<dbReference type="PROSITE" id="PS50887">
    <property type="entry name" value="GGDEF"/>
    <property type="match status" value="1"/>
</dbReference>
<gene>
    <name evidence="2" type="ORF">AVDCRST_MAG66-2043</name>
</gene>
<evidence type="ECO:0000259" key="1">
    <source>
        <dbReference type="PROSITE" id="PS50887"/>
    </source>
</evidence>
<accession>A0A6J4PAV3</accession>
<name>A0A6J4PAV3_9PSEU</name>
<sequence>MDTGGDDSLMSKRILIEMSHAIEQFALAAEPGEPLLVIALFQRASYFHRELEVYRRIAGRGAVVLIGLAEDLPPELPAGVRHRLLGPDDPLTREWSVTVLGPHGGATLVAIDQETVAGDAATIEQGRQFRGRWSFHRDDAYRETVRLRTQLRLPAEAVAAIDHVLRSVVAEPEPPRQAWWDGPLRFLAARVEQTLRSRDRARTALEAAQASSADRDPSTGLLTPAFLARWTAGLGTGTLPIGLLALRVLDVEAVRERYGVRAEMAVLMAVARVLQSRTTGSDRLVRVGRNDFLFVLPGRRPDEVVDLARLLSADTARLEEQFPFVAPATALAGTVTRRRPLPIARLLDELDRSVPQQDGVRLLTG</sequence>
<protein>
    <recommendedName>
        <fullName evidence="1">GGDEF domain-containing protein</fullName>
    </recommendedName>
</protein>
<feature type="domain" description="GGDEF" evidence="1">
    <location>
        <begin position="239"/>
        <end position="365"/>
    </location>
</feature>
<proteinExistence type="predicted"/>
<evidence type="ECO:0000313" key="2">
    <source>
        <dbReference type="EMBL" id="CAA9411064.1"/>
    </source>
</evidence>